<evidence type="ECO:0000259" key="7">
    <source>
        <dbReference type="Pfam" id="PF13491"/>
    </source>
</evidence>
<name>A0A5J4QEM6_9ZZZZ</name>
<gene>
    <name evidence="8" type="ORF">EZS27_031025</name>
</gene>
<dbReference type="GO" id="GO:0005886">
    <property type="term" value="C:plasma membrane"/>
    <property type="evidence" value="ECO:0007669"/>
    <property type="project" value="UniProtKB-SubCell"/>
</dbReference>
<organism evidence="8">
    <name type="scientific">termite gut metagenome</name>
    <dbReference type="NCBI Taxonomy" id="433724"/>
    <lineage>
        <taxon>unclassified sequences</taxon>
        <taxon>metagenomes</taxon>
        <taxon>organismal metagenomes</taxon>
    </lineage>
</organism>
<protein>
    <recommendedName>
        <fullName evidence="7">DNA translocase FtsK 4TM region domain-containing protein</fullName>
    </recommendedName>
</protein>
<dbReference type="AlphaFoldDB" id="A0A5J4QEM6"/>
<proteinExistence type="predicted"/>
<keyword evidence="5 6" id="KW-0472">Membrane</keyword>
<evidence type="ECO:0000256" key="4">
    <source>
        <dbReference type="ARBA" id="ARBA00022989"/>
    </source>
</evidence>
<keyword evidence="3 6" id="KW-0812">Transmembrane</keyword>
<evidence type="ECO:0000256" key="2">
    <source>
        <dbReference type="ARBA" id="ARBA00022475"/>
    </source>
</evidence>
<dbReference type="Pfam" id="PF13491">
    <property type="entry name" value="FtsK_4TM"/>
    <property type="match status" value="1"/>
</dbReference>
<feature type="transmembrane region" description="Helical" evidence="6">
    <location>
        <begin position="114"/>
        <end position="137"/>
    </location>
</feature>
<accession>A0A5J4QEM6</accession>
<evidence type="ECO:0000256" key="6">
    <source>
        <dbReference type="SAM" id="Phobius"/>
    </source>
</evidence>
<evidence type="ECO:0000256" key="5">
    <source>
        <dbReference type="ARBA" id="ARBA00023136"/>
    </source>
</evidence>
<keyword evidence="2" id="KW-1003">Cell membrane</keyword>
<dbReference type="InterPro" id="IPR025199">
    <property type="entry name" value="FtsK_4TM"/>
</dbReference>
<feature type="transmembrane region" description="Helical" evidence="6">
    <location>
        <begin position="54"/>
        <end position="80"/>
    </location>
</feature>
<reference evidence="8" key="1">
    <citation type="submission" date="2019-03" db="EMBL/GenBank/DDBJ databases">
        <title>Single cell metagenomics reveals metabolic interactions within the superorganism composed of flagellate Streblomastix strix and complex community of Bacteroidetes bacteria on its surface.</title>
        <authorList>
            <person name="Treitli S.C."/>
            <person name="Kolisko M."/>
            <person name="Husnik F."/>
            <person name="Keeling P."/>
            <person name="Hampl V."/>
        </authorList>
    </citation>
    <scope>NUCLEOTIDE SEQUENCE</scope>
    <source>
        <strain evidence="8">STM</strain>
    </source>
</reference>
<feature type="transmembrane region" description="Helical" evidence="6">
    <location>
        <begin position="149"/>
        <end position="172"/>
    </location>
</feature>
<dbReference type="EMBL" id="SNRY01004011">
    <property type="protein sequence ID" value="KAA6319043.1"/>
    <property type="molecule type" value="Genomic_DNA"/>
</dbReference>
<evidence type="ECO:0000256" key="3">
    <source>
        <dbReference type="ARBA" id="ARBA00022692"/>
    </source>
</evidence>
<comment type="caution">
    <text evidence="8">The sequence shown here is derived from an EMBL/GenBank/DDBJ whole genome shotgun (WGS) entry which is preliminary data.</text>
</comment>
<feature type="domain" description="DNA translocase FtsK 4TM region" evidence="7">
    <location>
        <begin position="59"/>
        <end position="184"/>
    </location>
</feature>
<feature type="non-terminal residue" evidence="8">
    <location>
        <position position="185"/>
    </location>
</feature>
<sequence length="185" mass="21222">MEKVVWGIVRSDGIFFYLCANFTMLTIMPKKISEKKPTKLSSFFRDVAAFLKNETFHFITGLLLVLFSVFLLIAFTSFFFTGVADQSTLDGEAELLSSINNEVKNYAGSRGAQLASYLINDCFGISSFFFVIMGAVLGMHLMRIYVFRIWKWFFCCMFLLIWFSVFFGFAFMGLSKDSFVYWGGM</sequence>
<evidence type="ECO:0000313" key="8">
    <source>
        <dbReference type="EMBL" id="KAA6319043.1"/>
    </source>
</evidence>
<comment type="subcellular location">
    <subcellularLocation>
        <location evidence="1">Cell membrane</location>
        <topology evidence="1">Multi-pass membrane protein</topology>
    </subcellularLocation>
</comment>
<keyword evidence="4 6" id="KW-1133">Transmembrane helix</keyword>
<evidence type="ECO:0000256" key="1">
    <source>
        <dbReference type="ARBA" id="ARBA00004651"/>
    </source>
</evidence>